<dbReference type="InterPro" id="IPR049326">
    <property type="entry name" value="Rhodopsin_dom_fungi"/>
</dbReference>
<feature type="compositionally biased region" description="Basic and acidic residues" evidence="6">
    <location>
        <begin position="371"/>
        <end position="382"/>
    </location>
</feature>
<feature type="transmembrane region" description="Helical" evidence="7">
    <location>
        <begin position="15"/>
        <end position="40"/>
    </location>
</feature>
<evidence type="ECO:0000256" key="5">
    <source>
        <dbReference type="ARBA" id="ARBA00038359"/>
    </source>
</evidence>
<keyword evidence="4 7" id="KW-0472">Membrane</keyword>
<evidence type="ECO:0000313" key="9">
    <source>
        <dbReference type="EMBL" id="CAI6071763.1"/>
    </source>
</evidence>
<dbReference type="InterPro" id="IPR052337">
    <property type="entry name" value="SAT4-like"/>
</dbReference>
<dbReference type="GO" id="GO:0016020">
    <property type="term" value="C:membrane"/>
    <property type="evidence" value="ECO:0007669"/>
    <property type="project" value="UniProtKB-SubCell"/>
</dbReference>
<dbReference type="AlphaFoldDB" id="A0AA35LU14"/>
<evidence type="ECO:0000256" key="3">
    <source>
        <dbReference type="ARBA" id="ARBA00022989"/>
    </source>
</evidence>
<evidence type="ECO:0000256" key="6">
    <source>
        <dbReference type="SAM" id="MobiDB-lite"/>
    </source>
</evidence>
<dbReference type="Proteomes" id="UP001160390">
    <property type="component" value="Unassembled WGS sequence"/>
</dbReference>
<feature type="transmembrane region" description="Helical" evidence="7">
    <location>
        <begin position="127"/>
        <end position="144"/>
    </location>
</feature>
<evidence type="ECO:0000259" key="8">
    <source>
        <dbReference type="Pfam" id="PF20684"/>
    </source>
</evidence>
<evidence type="ECO:0000313" key="10">
    <source>
        <dbReference type="Proteomes" id="UP001160390"/>
    </source>
</evidence>
<accession>A0AA35LU14</accession>
<reference evidence="9" key="1">
    <citation type="submission" date="2023-01" db="EMBL/GenBank/DDBJ databases">
        <authorList>
            <person name="Piombo E."/>
        </authorList>
    </citation>
    <scope>NUCLEOTIDE SEQUENCE</scope>
</reference>
<comment type="caution">
    <text evidence="9">The sequence shown here is derived from an EMBL/GenBank/DDBJ whole genome shotgun (WGS) entry which is preliminary data.</text>
</comment>
<feature type="transmembrane region" description="Helical" evidence="7">
    <location>
        <begin position="96"/>
        <end position="115"/>
    </location>
</feature>
<comment type="similarity">
    <text evidence="5">Belongs to the SAT4 family.</text>
</comment>
<keyword evidence="3 7" id="KW-1133">Transmembrane helix</keyword>
<keyword evidence="10" id="KW-1185">Reference proteome</keyword>
<feature type="transmembrane region" description="Helical" evidence="7">
    <location>
        <begin position="264"/>
        <end position="288"/>
    </location>
</feature>
<comment type="subcellular location">
    <subcellularLocation>
        <location evidence="1">Membrane</location>
        <topology evidence="1">Multi-pass membrane protein</topology>
    </subcellularLocation>
</comment>
<organism evidence="9 10">
    <name type="scientific">Clonostachys chloroleuca</name>
    <dbReference type="NCBI Taxonomy" id="1926264"/>
    <lineage>
        <taxon>Eukaryota</taxon>
        <taxon>Fungi</taxon>
        <taxon>Dikarya</taxon>
        <taxon>Ascomycota</taxon>
        <taxon>Pezizomycotina</taxon>
        <taxon>Sordariomycetes</taxon>
        <taxon>Hypocreomycetidae</taxon>
        <taxon>Hypocreales</taxon>
        <taxon>Bionectriaceae</taxon>
        <taxon>Clonostachys</taxon>
    </lineage>
</organism>
<feature type="region of interest" description="Disordered" evidence="6">
    <location>
        <begin position="354"/>
        <end position="382"/>
    </location>
</feature>
<evidence type="ECO:0000256" key="1">
    <source>
        <dbReference type="ARBA" id="ARBA00004141"/>
    </source>
</evidence>
<protein>
    <recommendedName>
        <fullName evidence="8">Rhodopsin domain-containing protein</fullName>
    </recommendedName>
</protein>
<evidence type="ECO:0000256" key="2">
    <source>
        <dbReference type="ARBA" id="ARBA00022692"/>
    </source>
</evidence>
<dbReference type="PANTHER" id="PTHR33048">
    <property type="entry name" value="PTH11-LIKE INTEGRAL MEMBRANE PROTEIN (AFU_ORTHOLOGUE AFUA_5G11245)"/>
    <property type="match status" value="1"/>
</dbReference>
<evidence type="ECO:0000256" key="4">
    <source>
        <dbReference type="ARBA" id="ARBA00023136"/>
    </source>
</evidence>
<dbReference type="EMBL" id="CABFNP030000642">
    <property type="protein sequence ID" value="CAI6071763.1"/>
    <property type="molecule type" value="Genomic_DNA"/>
</dbReference>
<dbReference type="PANTHER" id="PTHR33048:SF15">
    <property type="entry name" value="INTEGRAL MEMBRANE PROTEIN"/>
    <property type="match status" value="1"/>
</dbReference>
<name>A0AA35LU14_9HYPO</name>
<gene>
    <name evidence="9" type="ORF">CCHLO57077_00016152</name>
</gene>
<proteinExistence type="inferred from homology"/>
<feature type="domain" description="Rhodopsin" evidence="8">
    <location>
        <begin position="36"/>
        <end position="289"/>
    </location>
</feature>
<keyword evidence="2 7" id="KW-0812">Transmembrane</keyword>
<sequence length="382" mass="42085">MAEETGWQPVKPEGLALGTFITTVVLSALCTVIVFMRMYIRAKHRSLGTDDYLMCAGWAAYIVHNAIVSTGCHRGIGTPRNKLETAQVIEGMKIFYAATLVFVKSSICVTVLRIAAGRVYIWTLRGLIILAVLMSSVGLIVILVQCRPVEAFWDSSKGTCMDKILPTILTYAASVSNVITDFVTATIPIILVRRLQMRARLKLYAQLVMGLGILCVSLNPVGIYTQNYTWLTPTYRASIASIVRVPYSNAYLKPDDFIYQVSNIILWTVVECGVGILAGSLPSLRAFFKSLAKDKSTNPSGSYATDLVTIGQIRAGQDHSQAMELGFATVNHDADIPHEHDNDSTSHIIKSTTEFQTERAGSDEEGLCDGRYSKDSRERRLQ</sequence>
<dbReference type="Pfam" id="PF20684">
    <property type="entry name" value="Fung_rhodopsin"/>
    <property type="match status" value="1"/>
</dbReference>
<feature type="transmembrane region" description="Helical" evidence="7">
    <location>
        <begin position="203"/>
        <end position="224"/>
    </location>
</feature>
<evidence type="ECO:0000256" key="7">
    <source>
        <dbReference type="SAM" id="Phobius"/>
    </source>
</evidence>